<sequence length="635" mass="71252">MKKYLIILFCTVVVSAQSQSYQPDHVNAKAIAWYEKAMIKLNDGMIKDAVPLLLRSVTLDTNYLDAYLSLAGVYGELKNYASSVKWYEKVKNKDSIYFTVYNLPYSINLAGLGKFDEALHAVNIFLSIPNISERSIKSATYRKRCYEFAVDYKSKHKMSDYAFTPVNMGDSINSEKSEYYPTVTIDDSLLVFTKRGNGIREDFMQSTFRNGVFSKARLIEGDINNEPSKGAITVSSDGDFMIFAGNFHRGYGDFDLYISYATPQGWSEPENLGPNINSDYWDSSPSLSPDGRVLYFSSNRSGGFGKKDLYMSVRMANGKWGPAKNMGSSINSVGDEMAPYIHADNQTLYFTSDGLPGYGGTDLFVCRKDFLGNWSKPENLGYPINTIENEGSICVSSNGLTAYYASDRADSRGGLDLYTFTLRDDIRPYKTLYVRGTVFDAKTNKGLPCAVELIDNSNNKALMHIQTDELGKYFIPLPSGKDYTFTVNRKGYLFYTELYELSKKQSDSTYQKDIALQPIEINKTFTFNNIQFQTNSYQLLPVSLIELDKLLQVLNDNPSLKIQINGHTDNTGNEKDNLVLSTNRARAVVDYLVSKNIAATRLSYKGYGSSKPVAANSSEEGKFKNRRTEFVVVGL</sequence>
<dbReference type="PANTHER" id="PTHR30329:SF21">
    <property type="entry name" value="LIPOPROTEIN YIAD-RELATED"/>
    <property type="match status" value="1"/>
</dbReference>
<evidence type="ECO:0000256" key="1">
    <source>
        <dbReference type="ARBA" id="ARBA00004442"/>
    </source>
</evidence>
<comment type="subcellular location">
    <subcellularLocation>
        <location evidence="1">Cell outer membrane</location>
    </subcellularLocation>
</comment>
<evidence type="ECO:0000256" key="3">
    <source>
        <dbReference type="ARBA" id="ARBA00023237"/>
    </source>
</evidence>
<evidence type="ECO:0000313" key="5">
    <source>
        <dbReference type="EMBL" id="OIR12886.1"/>
    </source>
</evidence>
<dbReference type="SUPFAM" id="SSF48452">
    <property type="entry name" value="TPR-like"/>
    <property type="match status" value="1"/>
</dbReference>
<dbReference type="AlphaFoldDB" id="A0A1J5TLK7"/>
<dbReference type="InterPro" id="IPR008969">
    <property type="entry name" value="CarboxyPept-like_regulatory"/>
</dbReference>
<organism evidence="5">
    <name type="scientific">mine drainage metagenome</name>
    <dbReference type="NCBI Taxonomy" id="410659"/>
    <lineage>
        <taxon>unclassified sequences</taxon>
        <taxon>metagenomes</taxon>
        <taxon>ecological metagenomes</taxon>
    </lineage>
</organism>
<dbReference type="InterPro" id="IPR006665">
    <property type="entry name" value="OmpA-like"/>
</dbReference>
<dbReference type="InterPro" id="IPR011042">
    <property type="entry name" value="6-blade_b-propeller_TolB-like"/>
</dbReference>
<feature type="domain" description="OmpA-like" evidence="4">
    <location>
        <begin position="523"/>
        <end position="635"/>
    </location>
</feature>
<dbReference type="InterPro" id="IPR006664">
    <property type="entry name" value="OMP_bac"/>
</dbReference>
<dbReference type="InterPro" id="IPR019734">
    <property type="entry name" value="TPR_rpt"/>
</dbReference>
<dbReference type="Gene3D" id="1.25.40.10">
    <property type="entry name" value="Tetratricopeptide repeat domain"/>
    <property type="match status" value="1"/>
</dbReference>
<dbReference type="Gene3D" id="3.30.1330.60">
    <property type="entry name" value="OmpA-like domain"/>
    <property type="match status" value="1"/>
</dbReference>
<keyword evidence="3" id="KW-0998">Cell outer membrane</keyword>
<dbReference type="CDD" id="cd07185">
    <property type="entry name" value="OmpA_C-like"/>
    <property type="match status" value="1"/>
</dbReference>
<dbReference type="InterPro" id="IPR011659">
    <property type="entry name" value="WD40"/>
</dbReference>
<name>A0A1J5TLK7_9ZZZZ</name>
<dbReference type="Pfam" id="PF07676">
    <property type="entry name" value="PD40"/>
    <property type="match status" value="3"/>
</dbReference>
<gene>
    <name evidence="5" type="primary">arfA</name>
    <name evidence="5" type="ORF">GALL_59530</name>
</gene>
<reference evidence="5" key="1">
    <citation type="submission" date="2016-10" db="EMBL/GenBank/DDBJ databases">
        <title>Sequence of Gallionella enrichment culture.</title>
        <authorList>
            <person name="Poehlein A."/>
            <person name="Muehling M."/>
            <person name="Daniel R."/>
        </authorList>
    </citation>
    <scope>NUCLEOTIDE SEQUENCE</scope>
</reference>
<dbReference type="PROSITE" id="PS51123">
    <property type="entry name" value="OMPA_2"/>
    <property type="match status" value="1"/>
</dbReference>
<dbReference type="SUPFAM" id="SSF49464">
    <property type="entry name" value="Carboxypeptidase regulatory domain-like"/>
    <property type="match status" value="1"/>
</dbReference>
<dbReference type="InterPro" id="IPR011990">
    <property type="entry name" value="TPR-like_helical_dom_sf"/>
</dbReference>
<evidence type="ECO:0000259" key="4">
    <source>
        <dbReference type="PROSITE" id="PS51123"/>
    </source>
</evidence>
<dbReference type="Gene3D" id="2.60.40.1120">
    <property type="entry name" value="Carboxypeptidase-like, regulatory domain"/>
    <property type="match status" value="1"/>
</dbReference>
<dbReference type="EMBL" id="MLJW01000016">
    <property type="protein sequence ID" value="OIR12886.1"/>
    <property type="molecule type" value="Genomic_DNA"/>
</dbReference>
<dbReference type="PRINTS" id="PR01021">
    <property type="entry name" value="OMPADOMAIN"/>
</dbReference>
<comment type="caution">
    <text evidence="5">The sequence shown here is derived from an EMBL/GenBank/DDBJ whole genome shotgun (WGS) entry which is preliminary data.</text>
</comment>
<keyword evidence="2" id="KW-0472">Membrane</keyword>
<accession>A0A1J5TLK7</accession>
<dbReference type="Gene3D" id="2.120.10.30">
    <property type="entry name" value="TolB, C-terminal domain"/>
    <property type="match status" value="1"/>
</dbReference>
<dbReference type="SMART" id="SM00028">
    <property type="entry name" value="TPR"/>
    <property type="match status" value="2"/>
</dbReference>
<dbReference type="InterPro" id="IPR036737">
    <property type="entry name" value="OmpA-like_sf"/>
</dbReference>
<evidence type="ECO:0000256" key="2">
    <source>
        <dbReference type="ARBA" id="ARBA00023136"/>
    </source>
</evidence>
<dbReference type="SUPFAM" id="SSF82171">
    <property type="entry name" value="DPP6 N-terminal domain-like"/>
    <property type="match status" value="1"/>
</dbReference>
<dbReference type="Pfam" id="PF00691">
    <property type="entry name" value="OmpA"/>
    <property type="match status" value="1"/>
</dbReference>
<dbReference type="SUPFAM" id="SSF103088">
    <property type="entry name" value="OmpA-like"/>
    <property type="match status" value="1"/>
</dbReference>
<dbReference type="GO" id="GO:0009279">
    <property type="term" value="C:cell outer membrane"/>
    <property type="evidence" value="ECO:0007669"/>
    <property type="project" value="UniProtKB-SubCell"/>
</dbReference>
<protein>
    <submittedName>
        <fullName evidence="5">Peptidoglycan-binding protein ArfA</fullName>
    </submittedName>
</protein>
<dbReference type="PANTHER" id="PTHR30329">
    <property type="entry name" value="STATOR ELEMENT OF FLAGELLAR MOTOR COMPLEX"/>
    <property type="match status" value="1"/>
</dbReference>
<dbReference type="InterPro" id="IPR050330">
    <property type="entry name" value="Bact_OuterMem_StrucFunc"/>
</dbReference>
<proteinExistence type="predicted"/>